<dbReference type="SUPFAM" id="SSF63825">
    <property type="entry name" value="YWTD domain"/>
    <property type="match status" value="1"/>
</dbReference>
<protein>
    <recommendedName>
        <fullName evidence="2">DUF4842 domain-containing protein</fullName>
    </recommendedName>
</protein>
<dbReference type="RefSeq" id="WP_345276647.1">
    <property type="nucleotide sequence ID" value="NZ_BAABJW010000002.1"/>
</dbReference>
<dbReference type="Gene3D" id="2.130.10.10">
    <property type="entry name" value="YVTN repeat-like/Quinoprotein amine dehydrogenase"/>
    <property type="match status" value="1"/>
</dbReference>
<evidence type="ECO:0000313" key="3">
    <source>
        <dbReference type="EMBL" id="GAA4811352.1"/>
    </source>
</evidence>
<keyword evidence="4" id="KW-1185">Reference proteome</keyword>
<dbReference type="EMBL" id="BAABJW010000002">
    <property type="protein sequence ID" value="GAA4811352.1"/>
    <property type="molecule type" value="Genomic_DNA"/>
</dbReference>
<dbReference type="InterPro" id="IPR031025">
    <property type="entry name" value="LruC_dom"/>
</dbReference>
<name>A0ABP9CI61_9FLAO</name>
<feature type="signal peptide" evidence="1">
    <location>
        <begin position="1"/>
        <end position="18"/>
    </location>
</feature>
<evidence type="ECO:0000313" key="4">
    <source>
        <dbReference type="Proteomes" id="UP001501433"/>
    </source>
</evidence>
<dbReference type="InterPro" id="IPR015943">
    <property type="entry name" value="WD40/YVTN_repeat-like_dom_sf"/>
</dbReference>
<evidence type="ECO:0000256" key="1">
    <source>
        <dbReference type="SAM" id="SignalP"/>
    </source>
</evidence>
<gene>
    <name evidence="3" type="ORF">GCM10023330_18260</name>
</gene>
<feature type="chain" id="PRO_5045472143" description="DUF4842 domain-containing protein" evidence="1">
    <location>
        <begin position="19"/>
        <end position="677"/>
    </location>
</feature>
<reference evidence="4" key="1">
    <citation type="journal article" date="2019" name="Int. J. Syst. Evol. Microbiol.">
        <title>The Global Catalogue of Microorganisms (GCM) 10K type strain sequencing project: providing services to taxonomists for standard genome sequencing and annotation.</title>
        <authorList>
            <consortium name="The Broad Institute Genomics Platform"/>
            <consortium name="The Broad Institute Genome Sequencing Center for Infectious Disease"/>
            <person name="Wu L."/>
            <person name="Ma J."/>
        </authorList>
    </citation>
    <scope>NUCLEOTIDE SEQUENCE [LARGE SCALE GENOMIC DNA]</scope>
    <source>
        <strain evidence="4">JCM 18325</strain>
    </source>
</reference>
<accession>A0ABP9CI61</accession>
<dbReference type="Pfam" id="PF16130">
    <property type="entry name" value="DUF4842"/>
    <property type="match status" value="1"/>
</dbReference>
<comment type="caution">
    <text evidence="3">The sequence shown here is derived from an EMBL/GenBank/DDBJ whole genome shotgun (WGS) entry which is preliminary data.</text>
</comment>
<feature type="domain" description="DUF4842" evidence="2">
    <location>
        <begin position="481"/>
        <end position="663"/>
    </location>
</feature>
<keyword evidence="1" id="KW-0732">Signal</keyword>
<dbReference type="NCBIfam" id="TIGR04456">
    <property type="entry name" value="LruC_dom"/>
    <property type="match status" value="1"/>
</dbReference>
<dbReference type="Proteomes" id="UP001501433">
    <property type="component" value="Unassembled WGS sequence"/>
</dbReference>
<organism evidence="3 4">
    <name type="scientific">Litoribaculum gwangyangense</name>
    <dbReference type="NCBI Taxonomy" id="1130722"/>
    <lineage>
        <taxon>Bacteria</taxon>
        <taxon>Pseudomonadati</taxon>
        <taxon>Bacteroidota</taxon>
        <taxon>Flavobacteriia</taxon>
        <taxon>Flavobacteriales</taxon>
        <taxon>Flavobacteriaceae</taxon>
        <taxon>Litoribaculum</taxon>
    </lineage>
</organism>
<proteinExistence type="predicted"/>
<sequence>MKSIFKVILLVFMLNACSVPEVNNDTESQDIGIDESSIKMVAIPDGFDFSTNQEVKVTINDNSKYVRYDVFAYSEELIFIGNETFENQSGEIVTEAVYKTDIMNRLIFSGVPKDGTFTQTISLPKHYDKLYIRRNDNLKYSASILNIVNQEVTYNQVSDGKSSNKSSNTKAARGTIFTDVVNDYLFCVNGSGELFQVDPTKGDLTYLSDMPMGSYTCAVDQENKVLYSIGRSSPYPLMKYSIENNSWEIVANIGRGGPRLDYNYRDGLLYFSTGAKLYTYNPTNGTNVNVWDIAGLDSTSGGDLAFAEDGTLYLCTFSGLYRLELDDNNIYQSSRISADNLPFQPTSMTFDSNQELWLANNANSSDLIIMDTQTGGWKYMYGISANNNTDYGRTINDLTTFKVYIQTNDNPDTDGDGILDRDDSYPNDADKAFELFTPSKYGWGTVAFEDLWPSNGDYDFNDLAVNYRVIAVLNSQGLAVQLDFLINTKSNRAGFTNGFGIEIESLTPNQIESVSGNILTKNYIIENANGTEAGQANAVVIMFDDPNSMLNKEHKISVKFNGPISTEQLGLAPFNPFIIINKSREKEVHLAYMKRTTLASNNINTTGVNNDEDGNFISNNGFPWAINIVHDFKVPKERIAINKAYNHFNTWAISGGVNFKDWYKDSAGYRNNQNIQD</sequence>
<dbReference type="InterPro" id="IPR032295">
    <property type="entry name" value="DUF4842"/>
</dbReference>
<evidence type="ECO:0000259" key="2">
    <source>
        <dbReference type="Pfam" id="PF16130"/>
    </source>
</evidence>